<accession>D2I6I3</accession>
<evidence type="ECO:0000313" key="3">
    <source>
        <dbReference type="EMBL" id="EFB21037.1"/>
    </source>
</evidence>
<feature type="region of interest" description="Disordered" evidence="2">
    <location>
        <begin position="174"/>
        <end position="204"/>
    </location>
</feature>
<dbReference type="AlphaFoldDB" id="D2I6I3"/>
<evidence type="ECO:0008006" key="4">
    <source>
        <dbReference type="Google" id="ProtNLM"/>
    </source>
</evidence>
<keyword evidence="1" id="KW-0175">Coiled coil</keyword>
<protein>
    <recommendedName>
        <fullName evidence="4">Spermatogenesis associated 1</fullName>
    </recommendedName>
</protein>
<gene>
    <name evidence="3" type="ORF">PANDA_021435</name>
</gene>
<sequence length="312" mass="35232">QLVELHVFYVPEGSWNYKLNTISKEVVNKFISAGFIRQVFLVSPHLTLQALRERLGEFLGEDAVAEKFLFLKCIGNNLAVVKVKQESELKLKSFAPPYALQPELYLLPIMDHLGNIYSASTVSLDGRQTNNGVAEADGIIHRPLSVTLLKEEPGTDPSFLVNTLKELLNKNQEEAAGKATPKENQTGKNQIGNSGVPGSLEESNSDYFSNKKSQFLWKNEDDGVNIIRTEDNQIGKKECITLPNLIDFPSLPCQPALSPGVTGLSLLQIEREKIIEQTKQVKEERRFLERIREELIKKVEKLFEQSKLKRYH</sequence>
<name>D2I6I3_AILME</name>
<proteinExistence type="predicted"/>
<dbReference type="InterPro" id="IPR039062">
    <property type="entry name" value="SPAT1"/>
</dbReference>
<feature type="non-terminal residue" evidence="3">
    <location>
        <position position="312"/>
    </location>
</feature>
<organism evidence="3">
    <name type="scientific">Ailuropoda melanoleuca</name>
    <name type="common">Giant panda</name>
    <dbReference type="NCBI Taxonomy" id="9646"/>
    <lineage>
        <taxon>Eukaryota</taxon>
        <taxon>Metazoa</taxon>
        <taxon>Chordata</taxon>
        <taxon>Craniata</taxon>
        <taxon>Vertebrata</taxon>
        <taxon>Euteleostomi</taxon>
        <taxon>Mammalia</taxon>
        <taxon>Eutheria</taxon>
        <taxon>Laurasiatheria</taxon>
        <taxon>Carnivora</taxon>
        <taxon>Caniformia</taxon>
        <taxon>Ursidae</taxon>
        <taxon>Ailuropoda</taxon>
    </lineage>
</organism>
<dbReference type="EMBL" id="GL195000">
    <property type="protein sequence ID" value="EFB21037.1"/>
    <property type="molecule type" value="Genomic_DNA"/>
</dbReference>
<feature type="compositionally biased region" description="Polar residues" evidence="2">
    <location>
        <begin position="182"/>
        <end position="193"/>
    </location>
</feature>
<reference evidence="3" key="1">
    <citation type="journal article" date="2010" name="Nature">
        <title>The sequence and de novo assembly of the giant panda genome.</title>
        <authorList>
            <person name="Li R."/>
            <person name="Fan W."/>
            <person name="Tian G."/>
            <person name="Zhu H."/>
            <person name="He L."/>
            <person name="Cai J."/>
            <person name="Huang Q."/>
            <person name="Cai Q."/>
            <person name="Li B."/>
            <person name="Bai Y."/>
            <person name="Zhang Z."/>
            <person name="Zhang Y."/>
            <person name="Wang W."/>
            <person name="Li J."/>
            <person name="Wei F."/>
            <person name="Li H."/>
            <person name="Jian M."/>
            <person name="Li J."/>
            <person name="Zhang Z."/>
            <person name="Nielsen R."/>
            <person name="Li D."/>
            <person name="Gu W."/>
            <person name="Yang Z."/>
            <person name="Xuan Z."/>
            <person name="Ryder O.A."/>
            <person name="Leung F.C."/>
            <person name="Zhou Y."/>
            <person name="Cao J."/>
            <person name="Sun X."/>
            <person name="Fu Y."/>
            <person name="Fang X."/>
            <person name="Guo X."/>
            <person name="Wang B."/>
            <person name="Hou R."/>
            <person name="Shen F."/>
            <person name="Mu B."/>
            <person name="Ni P."/>
            <person name="Lin R."/>
            <person name="Qian W."/>
            <person name="Wang G."/>
            <person name="Yu C."/>
            <person name="Nie W."/>
            <person name="Wang J."/>
            <person name="Wu Z."/>
            <person name="Liang H."/>
            <person name="Min J."/>
            <person name="Wu Q."/>
            <person name="Cheng S."/>
            <person name="Ruan J."/>
            <person name="Wang M."/>
            <person name="Shi Z."/>
            <person name="Wen M."/>
            <person name="Liu B."/>
            <person name="Ren X."/>
            <person name="Zheng H."/>
            <person name="Dong D."/>
            <person name="Cook K."/>
            <person name="Shan G."/>
            <person name="Zhang H."/>
            <person name="Kosiol C."/>
            <person name="Xie X."/>
            <person name="Lu Z."/>
            <person name="Zheng H."/>
            <person name="Li Y."/>
            <person name="Steiner C.C."/>
            <person name="Lam T.T."/>
            <person name="Lin S."/>
            <person name="Zhang Q."/>
            <person name="Li G."/>
            <person name="Tian J."/>
            <person name="Gong T."/>
            <person name="Liu H."/>
            <person name="Zhang D."/>
            <person name="Fang L."/>
            <person name="Ye C."/>
            <person name="Zhang J."/>
            <person name="Hu W."/>
            <person name="Xu A."/>
            <person name="Ren Y."/>
            <person name="Zhang G."/>
            <person name="Bruford M.W."/>
            <person name="Li Q."/>
            <person name="Ma L."/>
            <person name="Guo Y."/>
            <person name="An N."/>
            <person name="Hu Y."/>
            <person name="Zheng Y."/>
            <person name="Shi Y."/>
            <person name="Li Z."/>
            <person name="Liu Q."/>
            <person name="Chen Y."/>
            <person name="Zhao J."/>
            <person name="Qu N."/>
            <person name="Zhao S."/>
            <person name="Tian F."/>
            <person name="Wang X."/>
            <person name="Wang H."/>
            <person name="Xu L."/>
            <person name="Liu X."/>
            <person name="Vinar T."/>
            <person name="Wang Y."/>
            <person name="Lam T.W."/>
            <person name="Yiu S.M."/>
            <person name="Liu S."/>
            <person name="Zhang H."/>
            <person name="Li D."/>
            <person name="Huang Y."/>
            <person name="Wang X."/>
            <person name="Yang G."/>
            <person name="Jiang Z."/>
            <person name="Wang J."/>
            <person name="Qin N."/>
            <person name="Li L."/>
            <person name="Li J."/>
            <person name="Bolund L."/>
            <person name="Kristiansen K."/>
            <person name="Wong G.K."/>
            <person name="Olson M."/>
            <person name="Zhang X."/>
            <person name="Li S."/>
            <person name="Yang H."/>
            <person name="Wang J."/>
            <person name="Wang J."/>
        </authorList>
    </citation>
    <scope>NUCLEOTIDE SEQUENCE [LARGE SCALE GENOMIC DNA]</scope>
</reference>
<evidence type="ECO:0000256" key="2">
    <source>
        <dbReference type="SAM" id="MobiDB-lite"/>
    </source>
</evidence>
<evidence type="ECO:0000256" key="1">
    <source>
        <dbReference type="SAM" id="Coils"/>
    </source>
</evidence>
<dbReference type="PANTHER" id="PTHR14421">
    <property type="entry name" value="SPERMATOGENESIS-ASSOCIATED PROTEIN 1"/>
    <property type="match status" value="1"/>
</dbReference>
<dbReference type="InParanoid" id="D2I6I3"/>
<feature type="coiled-coil region" evidence="1">
    <location>
        <begin position="264"/>
        <end position="305"/>
    </location>
</feature>
<dbReference type="PANTHER" id="PTHR14421:SF3">
    <property type="entry name" value="SPERMATOGENESIS-ASSOCIATED PROTEIN 1"/>
    <property type="match status" value="1"/>
</dbReference>
<feature type="non-terminal residue" evidence="3">
    <location>
        <position position="1"/>
    </location>
</feature>